<name>A0A2M7V220_9BACT</name>
<comment type="caution">
    <text evidence="2">The sequence shown here is derived from an EMBL/GenBank/DDBJ whole genome shotgun (WGS) entry which is preliminary data.</text>
</comment>
<dbReference type="Proteomes" id="UP000228750">
    <property type="component" value="Unassembled WGS sequence"/>
</dbReference>
<evidence type="ECO:0000313" key="2">
    <source>
        <dbReference type="EMBL" id="PIZ92448.1"/>
    </source>
</evidence>
<organism evidence="2 3">
    <name type="scientific">Candidatus Magasanikbacteria bacterium CG_4_10_14_0_2_um_filter_41_10</name>
    <dbReference type="NCBI Taxonomy" id="1974638"/>
    <lineage>
        <taxon>Bacteria</taxon>
        <taxon>Candidatus Magasanikiibacteriota</taxon>
    </lineage>
</organism>
<gene>
    <name evidence="2" type="ORF">COX82_04725</name>
</gene>
<reference evidence="3" key="1">
    <citation type="submission" date="2017-09" db="EMBL/GenBank/DDBJ databases">
        <title>Depth-based differentiation of microbial function through sediment-hosted aquifers and enrichment of novel symbionts in the deep terrestrial subsurface.</title>
        <authorList>
            <person name="Probst A.J."/>
            <person name="Ladd B."/>
            <person name="Jarett J.K."/>
            <person name="Geller-Mcgrath D.E."/>
            <person name="Sieber C.M.K."/>
            <person name="Emerson J.B."/>
            <person name="Anantharaman K."/>
            <person name="Thomas B.C."/>
            <person name="Malmstrom R."/>
            <person name="Stieglmeier M."/>
            <person name="Klingl A."/>
            <person name="Woyke T."/>
            <person name="Ryan C.M."/>
            <person name="Banfield J.F."/>
        </authorList>
    </citation>
    <scope>NUCLEOTIDE SEQUENCE [LARGE SCALE GENOMIC DNA]</scope>
</reference>
<feature type="chain" id="PRO_5014740623" description="DUF4430 domain-containing protein" evidence="1">
    <location>
        <begin position="29"/>
        <end position="130"/>
    </location>
</feature>
<evidence type="ECO:0008006" key="4">
    <source>
        <dbReference type="Google" id="ProtNLM"/>
    </source>
</evidence>
<keyword evidence="1" id="KW-0732">Signal</keyword>
<dbReference type="PROSITE" id="PS51257">
    <property type="entry name" value="PROKAR_LIPOPROTEIN"/>
    <property type="match status" value="1"/>
</dbReference>
<dbReference type="EMBL" id="PFPJ01000084">
    <property type="protein sequence ID" value="PIZ92448.1"/>
    <property type="molecule type" value="Genomic_DNA"/>
</dbReference>
<sequence>MFHMRCLIPLLIAFPILGLGCSSSEKVAANVYTINIETTEGQPETRIASLSADEIMMNELLDSVGVKTNEIIQGNTVIITNFDGVIATKSKAWHLYLNNYPATLTNLAHMPVRASDIIEWKYENPTTTNK</sequence>
<feature type="signal peptide" evidence="1">
    <location>
        <begin position="1"/>
        <end position="28"/>
    </location>
</feature>
<evidence type="ECO:0000256" key="1">
    <source>
        <dbReference type="SAM" id="SignalP"/>
    </source>
</evidence>
<dbReference type="AlphaFoldDB" id="A0A2M7V220"/>
<proteinExistence type="predicted"/>
<evidence type="ECO:0000313" key="3">
    <source>
        <dbReference type="Proteomes" id="UP000228750"/>
    </source>
</evidence>
<protein>
    <recommendedName>
        <fullName evidence="4">DUF4430 domain-containing protein</fullName>
    </recommendedName>
</protein>
<accession>A0A2M7V220</accession>